<organism evidence="5 6">
    <name type="scientific">Phialophora macrospora</name>
    <dbReference type="NCBI Taxonomy" id="1851006"/>
    <lineage>
        <taxon>Eukaryota</taxon>
        <taxon>Fungi</taxon>
        <taxon>Dikarya</taxon>
        <taxon>Ascomycota</taxon>
        <taxon>Pezizomycotina</taxon>
        <taxon>Eurotiomycetes</taxon>
        <taxon>Chaetothyriomycetidae</taxon>
        <taxon>Chaetothyriales</taxon>
        <taxon>Herpotrichiellaceae</taxon>
        <taxon>Phialophora</taxon>
    </lineage>
</organism>
<feature type="chain" id="PRO_5005112478" description="Carboxylic ester hydrolase" evidence="3">
    <location>
        <begin position="21"/>
        <end position="555"/>
    </location>
</feature>
<accession>A0A0D2F740</accession>
<dbReference type="GO" id="GO:0052689">
    <property type="term" value="F:carboxylic ester hydrolase activity"/>
    <property type="evidence" value="ECO:0007669"/>
    <property type="project" value="TreeGrafter"/>
</dbReference>
<evidence type="ECO:0000256" key="3">
    <source>
        <dbReference type="RuleBase" id="RU361235"/>
    </source>
</evidence>
<dbReference type="InterPro" id="IPR019819">
    <property type="entry name" value="Carboxylesterase_B_CS"/>
</dbReference>
<evidence type="ECO:0000256" key="1">
    <source>
        <dbReference type="ARBA" id="ARBA00005964"/>
    </source>
</evidence>
<dbReference type="EC" id="3.1.1.-" evidence="3"/>
<name>A0A0D2F740_9EURO</name>
<keyword evidence="6" id="KW-1185">Reference proteome</keyword>
<dbReference type="HOGENOM" id="CLU_006586_10_6_1"/>
<dbReference type="AlphaFoldDB" id="A0A0D2F740"/>
<keyword evidence="3" id="KW-0732">Signal</keyword>
<comment type="similarity">
    <text evidence="1 3">Belongs to the type-B carboxylesterase/lipase family.</text>
</comment>
<dbReference type="InterPro" id="IPR002018">
    <property type="entry name" value="CarbesteraseB"/>
</dbReference>
<dbReference type="Proteomes" id="UP000054266">
    <property type="component" value="Unassembled WGS sequence"/>
</dbReference>
<reference evidence="5 6" key="1">
    <citation type="submission" date="2015-01" db="EMBL/GenBank/DDBJ databases">
        <title>The Genome Sequence of Capronia semiimmersa CBS27337.</title>
        <authorList>
            <consortium name="The Broad Institute Genomics Platform"/>
            <person name="Cuomo C."/>
            <person name="de Hoog S."/>
            <person name="Gorbushina A."/>
            <person name="Stielow B."/>
            <person name="Teixiera M."/>
            <person name="Abouelleil A."/>
            <person name="Chapman S.B."/>
            <person name="Priest M."/>
            <person name="Young S.K."/>
            <person name="Wortman J."/>
            <person name="Nusbaum C."/>
            <person name="Birren B."/>
        </authorList>
    </citation>
    <scope>NUCLEOTIDE SEQUENCE [LARGE SCALE GENOMIC DNA]</scope>
    <source>
        <strain evidence="5 6">CBS 27337</strain>
    </source>
</reference>
<dbReference type="InterPro" id="IPR019826">
    <property type="entry name" value="Carboxylesterase_B_AS"/>
</dbReference>
<sequence>MYSKLVWLLASSASLFTVDAAPSPRDAAPTVTVKNGTLRGVHSASWNQDFFLGIPFAQPPVGDLRFRWPQSLNTSYDGVLDATKYGYSCYQYNSNYNLSEDCLTLNVVRPGGYENQSLPVLIWIYGGGLFAGSSAGPQYNLSGIVHTSTLTDNPFIGVSINYRLGVWGFLQTPVILAEGSSNAGFLDQRMAFAWVKENIAAFGGDTSRITIWGESAGAQSIGLHLHSFGGRDDGLYSAAIMESGGPVGTSLNALPFYHVAAANLSRTVGCPTDWTLPSQVACLRNLSSAELFASNYSVVWNPIVDGTFLTDYPSVLASRGQFVHVPIINGANTDEGASFSVTGVNTTQDVFDSLFYWRDYALSPATIRTLLDLYPNEPQIEPPYAVTTDTVFPSLGLQWRRSAAIGGDLVMIAQRRKTCEEYVRGGVRDVYSFRFDTPLYNATAPVAVGHGVNVMFSFQNISGAMGPVPAYSAYRALSLGIGKAYANFAGTRNPNGIGAGGEGRNNQTGLPLWPAYDLANPTNLVLNANGSFVEADTWRARGISFINNITRELLA</sequence>
<dbReference type="SUPFAM" id="SSF53474">
    <property type="entry name" value="alpha/beta-Hydrolases"/>
    <property type="match status" value="1"/>
</dbReference>
<dbReference type="Gene3D" id="3.40.50.1820">
    <property type="entry name" value="alpha/beta hydrolase"/>
    <property type="match status" value="1"/>
</dbReference>
<evidence type="ECO:0000313" key="5">
    <source>
        <dbReference type="EMBL" id="KIW62765.1"/>
    </source>
</evidence>
<protein>
    <recommendedName>
        <fullName evidence="3">Carboxylic ester hydrolase</fullName>
        <ecNumber evidence="3">3.1.1.-</ecNumber>
    </recommendedName>
</protein>
<dbReference type="STRING" id="5601.A0A0D2F740"/>
<proteinExistence type="inferred from homology"/>
<evidence type="ECO:0000259" key="4">
    <source>
        <dbReference type="Pfam" id="PF00135"/>
    </source>
</evidence>
<keyword evidence="2 3" id="KW-0378">Hydrolase</keyword>
<dbReference type="Pfam" id="PF00135">
    <property type="entry name" value="COesterase"/>
    <property type="match status" value="1"/>
</dbReference>
<dbReference type="PROSITE" id="PS00941">
    <property type="entry name" value="CARBOXYLESTERASE_B_2"/>
    <property type="match status" value="1"/>
</dbReference>
<feature type="domain" description="Carboxylesterase type B" evidence="4">
    <location>
        <begin position="28"/>
        <end position="529"/>
    </location>
</feature>
<dbReference type="PANTHER" id="PTHR43918">
    <property type="entry name" value="ACETYLCHOLINESTERASE"/>
    <property type="match status" value="1"/>
</dbReference>
<dbReference type="InterPro" id="IPR029058">
    <property type="entry name" value="AB_hydrolase_fold"/>
</dbReference>
<feature type="signal peptide" evidence="3">
    <location>
        <begin position="1"/>
        <end position="20"/>
    </location>
</feature>
<gene>
    <name evidence="5" type="ORF">PV04_10899</name>
</gene>
<evidence type="ECO:0000256" key="2">
    <source>
        <dbReference type="ARBA" id="ARBA00022801"/>
    </source>
</evidence>
<dbReference type="InterPro" id="IPR050654">
    <property type="entry name" value="AChE-related_enzymes"/>
</dbReference>
<dbReference type="ESTHER" id="9euro-a0a0d2f740">
    <property type="family name" value="Fungal_carboxylesterase_lipase"/>
</dbReference>
<evidence type="ECO:0000313" key="6">
    <source>
        <dbReference type="Proteomes" id="UP000054266"/>
    </source>
</evidence>
<dbReference type="PROSITE" id="PS00122">
    <property type="entry name" value="CARBOXYLESTERASE_B_1"/>
    <property type="match status" value="1"/>
</dbReference>
<dbReference type="PANTHER" id="PTHR43918:SF4">
    <property type="entry name" value="CARBOXYLIC ESTER HYDROLASE"/>
    <property type="match status" value="1"/>
</dbReference>
<dbReference type="EMBL" id="KN846963">
    <property type="protein sequence ID" value="KIW62765.1"/>
    <property type="molecule type" value="Genomic_DNA"/>
</dbReference>